<feature type="transmembrane region" description="Helical" evidence="10">
    <location>
        <begin position="172"/>
        <end position="197"/>
    </location>
</feature>
<comment type="subcellular location">
    <subcellularLocation>
        <location evidence="1">Endomembrane system</location>
        <topology evidence="1">Multi-pass membrane protein</topology>
    </subcellularLocation>
    <subcellularLocation>
        <location evidence="10">Vacuole membrane</location>
    </subcellularLocation>
</comment>
<evidence type="ECO:0000256" key="7">
    <source>
        <dbReference type="ARBA" id="ARBA00022989"/>
    </source>
</evidence>
<keyword evidence="4 10" id="KW-0109">Calcium transport</keyword>
<dbReference type="NCBIfam" id="TIGR00846">
    <property type="entry name" value="caca2"/>
    <property type="match status" value="1"/>
</dbReference>
<evidence type="ECO:0000256" key="4">
    <source>
        <dbReference type="ARBA" id="ARBA00022568"/>
    </source>
</evidence>
<dbReference type="GO" id="GO:0005774">
    <property type="term" value="C:vacuolar membrane"/>
    <property type="evidence" value="ECO:0007669"/>
    <property type="project" value="UniProtKB-SubCell"/>
</dbReference>
<dbReference type="Pfam" id="PF01699">
    <property type="entry name" value="Na_Ca_ex"/>
    <property type="match status" value="2"/>
</dbReference>
<sequence>MSSPTNNSRRRNLVSRGSFSHRYGHPQQPGLSSGRGGSTASDQQPLLSPRHTSTLPTINSSANNVNGPYGPTWSSSARITLFTTKMNLLLAFIPLGILSGELNWPDYTTFFLNFFAIIPLAGLLGFATEEVALRCGQTIGGLVNATLGNAVELIVGIFALKDGLIGVVQASLLGSILSNLLLVTGFCFFLGGLCYNVQKFNATAAQTSASLMALTVFAYLIPAAFVFQSPMGDDPNTTLRYVENLSRATAIILLLIYVCFLIFSLSTHNTIFNDDNNATPTNVIINNDHTSTDREADEGEAVPKLNYAFAIVLLLIVTVMISVCADYLVGSIEGLTTQFGLTQAFVGIILLPIVGNAAEHYTAVLMAMKNKMNLAISVAIGSSMQASETNSIALLVTPALVLLGWWWNQPLTLAFPPFMSVTIFVAVFVVNSLIMDGESNWIEGAMLLAAYCILAVAFFYVK</sequence>
<comment type="function">
    <text evidence="10">Has a role in promoting intracellular calcium ion sequestration via the exchange of calcium ions for hydrogen ions across the vacuolar membrane. Involved also in manganese ion homeostasis via its uptake into the vacuole.</text>
</comment>
<feature type="transmembrane region" description="Helical" evidence="10">
    <location>
        <begin position="110"/>
        <end position="127"/>
    </location>
</feature>
<evidence type="ECO:0000256" key="5">
    <source>
        <dbReference type="ARBA" id="ARBA00022692"/>
    </source>
</evidence>
<organism evidence="13 14">
    <name type="scientific">Synchytrium endobioticum</name>
    <dbReference type="NCBI Taxonomy" id="286115"/>
    <lineage>
        <taxon>Eukaryota</taxon>
        <taxon>Fungi</taxon>
        <taxon>Fungi incertae sedis</taxon>
        <taxon>Chytridiomycota</taxon>
        <taxon>Chytridiomycota incertae sedis</taxon>
        <taxon>Chytridiomycetes</taxon>
        <taxon>Synchytriales</taxon>
        <taxon>Synchytriaceae</taxon>
        <taxon>Synchytrium</taxon>
    </lineage>
</organism>
<feature type="transmembrane region" description="Helical" evidence="10">
    <location>
        <begin position="307"/>
        <end position="329"/>
    </location>
</feature>
<dbReference type="GO" id="GO:0006874">
    <property type="term" value="P:intracellular calcium ion homeostasis"/>
    <property type="evidence" value="ECO:0007669"/>
    <property type="project" value="TreeGrafter"/>
</dbReference>
<feature type="compositionally biased region" description="Polar residues" evidence="11">
    <location>
        <begin position="38"/>
        <end position="63"/>
    </location>
</feature>
<feature type="transmembrane region" description="Helical" evidence="10">
    <location>
        <begin position="441"/>
        <end position="461"/>
    </location>
</feature>
<protein>
    <recommendedName>
        <fullName evidence="10">Vacuolar calcium ion transporter</fullName>
    </recommendedName>
</protein>
<comment type="caution">
    <text evidence="13">The sequence shown here is derived from an EMBL/GenBank/DDBJ whole genome shotgun (WGS) entry which is preliminary data.</text>
</comment>
<keyword evidence="10" id="KW-0050">Antiport</keyword>
<feature type="transmembrane region" description="Helical" evidence="10">
    <location>
        <begin position="86"/>
        <end position="104"/>
    </location>
</feature>
<feature type="transmembrane region" description="Helical" evidence="10">
    <location>
        <begin position="209"/>
        <end position="227"/>
    </location>
</feature>
<dbReference type="InterPro" id="IPR004837">
    <property type="entry name" value="NaCa_Exmemb"/>
</dbReference>
<dbReference type="Proteomes" id="UP000320475">
    <property type="component" value="Unassembled WGS sequence"/>
</dbReference>
<feature type="transmembrane region" description="Helical" evidence="10">
    <location>
        <begin position="413"/>
        <end position="434"/>
    </location>
</feature>
<keyword evidence="10" id="KW-0926">Vacuole</keyword>
<feature type="domain" description="Sodium/calcium exchanger membrane region" evidence="12">
    <location>
        <begin position="109"/>
        <end position="265"/>
    </location>
</feature>
<accession>A0A507DD19</accession>
<dbReference type="PANTHER" id="PTHR31503">
    <property type="entry name" value="VACUOLAR CALCIUM ION TRANSPORTER"/>
    <property type="match status" value="1"/>
</dbReference>
<keyword evidence="9 10" id="KW-0472">Membrane</keyword>
<keyword evidence="7 10" id="KW-1133">Transmembrane helix</keyword>
<reference evidence="13 14" key="1">
    <citation type="journal article" date="2019" name="Sci. Rep.">
        <title>Comparative genomics of chytrid fungi reveal insights into the obligate biotrophic and pathogenic lifestyle of Synchytrium endobioticum.</title>
        <authorList>
            <person name="van de Vossenberg B.T.L.H."/>
            <person name="Warris S."/>
            <person name="Nguyen H.D.T."/>
            <person name="van Gent-Pelzer M.P.E."/>
            <person name="Joly D.L."/>
            <person name="van de Geest H.C."/>
            <person name="Bonants P.J.M."/>
            <person name="Smith D.S."/>
            <person name="Levesque C.A."/>
            <person name="van der Lee T.A.J."/>
        </authorList>
    </citation>
    <scope>NUCLEOTIDE SEQUENCE [LARGE SCALE GENOMIC DNA]</scope>
    <source>
        <strain evidence="13 14">LEV6574</strain>
    </source>
</reference>
<evidence type="ECO:0000313" key="13">
    <source>
        <dbReference type="EMBL" id="TPX49147.1"/>
    </source>
</evidence>
<keyword evidence="5 10" id="KW-0812">Transmembrane</keyword>
<feature type="transmembrane region" description="Helical" evidence="10">
    <location>
        <begin position="341"/>
        <end position="368"/>
    </location>
</feature>
<proteinExistence type="inferred from homology"/>
<evidence type="ECO:0000313" key="14">
    <source>
        <dbReference type="Proteomes" id="UP000320475"/>
    </source>
</evidence>
<evidence type="ECO:0000256" key="9">
    <source>
        <dbReference type="ARBA" id="ARBA00023136"/>
    </source>
</evidence>
<dbReference type="Gene3D" id="1.20.1420.30">
    <property type="entry name" value="NCX, central ion-binding region"/>
    <property type="match status" value="2"/>
</dbReference>
<feature type="region of interest" description="Disordered" evidence="11">
    <location>
        <begin position="1"/>
        <end position="63"/>
    </location>
</feature>
<keyword evidence="8 10" id="KW-0406">Ion transport</keyword>
<evidence type="ECO:0000256" key="3">
    <source>
        <dbReference type="ARBA" id="ARBA00022448"/>
    </source>
</evidence>
<dbReference type="NCBIfam" id="TIGR00378">
    <property type="entry name" value="cax"/>
    <property type="match status" value="1"/>
</dbReference>
<evidence type="ECO:0000259" key="12">
    <source>
        <dbReference type="Pfam" id="PF01699"/>
    </source>
</evidence>
<evidence type="ECO:0000256" key="8">
    <source>
        <dbReference type="ARBA" id="ARBA00023065"/>
    </source>
</evidence>
<feature type="domain" description="Sodium/calcium exchanger membrane region" evidence="12">
    <location>
        <begin position="310"/>
        <end position="459"/>
    </location>
</feature>
<feature type="transmembrane region" description="Helical" evidence="10">
    <location>
        <begin position="389"/>
        <end position="407"/>
    </location>
</feature>
<keyword evidence="6 10" id="KW-0106">Calcium</keyword>
<evidence type="ECO:0000256" key="2">
    <source>
        <dbReference type="ARBA" id="ARBA00008170"/>
    </source>
</evidence>
<gene>
    <name evidence="13" type="ORF">SeLEV6574_g01634</name>
</gene>
<evidence type="ECO:0000256" key="1">
    <source>
        <dbReference type="ARBA" id="ARBA00004127"/>
    </source>
</evidence>
<name>A0A507DD19_9FUNG</name>
<feature type="transmembrane region" description="Helical" evidence="10">
    <location>
        <begin position="139"/>
        <end position="160"/>
    </location>
</feature>
<evidence type="ECO:0000256" key="10">
    <source>
        <dbReference type="RuleBase" id="RU365028"/>
    </source>
</evidence>
<comment type="similarity">
    <text evidence="2 10">Belongs to the Ca(2+):cation antiporter (CaCA) (TC 2.A.19) family.</text>
</comment>
<dbReference type="EMBL" id="QEAM01000039">
    <property type="protein sequence ID" value="TPX49147.1"/>
    <property type="molecule type" value="Genomic_DNA"/>
</dbReference>
<dbReference type="InterPro" id="IPR004713">
    <property type="entry name" value="CaH_exchang"/>
</dbReference>
<dbReference type="AlphaFoldDB" id="A0A507DD19"/>
<dbReference type="GO" id="GO:0015369">
    <property type="term" value="F:calcium:proton antiporter activity"/>
    <property type="evidence" value="ECO:0007669"/>
    <property type="project" value="UniProtKB-UniRule"/>
</dbReference>
<dbReference type="InterPro" id="IPR004798">
    <property type="entry name" value="CAX-like"/>
</dbReference>
<dbReference type="GO" id="GO:0012505">
    <property type="term" value="C:endomembrane system"/>
    <property type="evidence" value="ECO:0007669"/>
    <property type="project" value="UniProtKB-SubCell"/>
</dbReference>
<dbReference type="PANTHER" id="PTHR31503:SF22">
    <property type="entry name" value="VACUOLAR CALCIUM ION TRANSPORTER"/>
    <property type="match status" value="1"/>
</dbReference>
<evidence type="ECO:0000256" key="6">
    <source>
        <dbReference type="ARBA" id="ARBA00022837"/>
    </source>
</evidence>
<dbReference type="VEuPathDB" id="FungiDB:SeMB42_g04795"/>
<dbReference type="OrthoDB" id="1699231at2759"/>
<feature type="transmembrane region" description="Helical" evidence="10">
    <location>
        <begin position="247"/>
        <end position="265"/>
    </location>
</feature>
<dbReference type="InterPro" id="IPR044880">
    <property type="entry name" value="NCX_ion-bd_dom_sf"/>
</dbReference>
<keyword evidence="3 10" id="KW-0813">Transport</keyword>
<evidence type="ECO:0000256" key="11">
    <source>
        <dbReference type="SAM" id="MobiDB-lite"/>
    </source>
</evidence>